<evidence type="ECO:0000313" key="2">
    <source>
        <dbReference type="Proteomes" id="UP000324897"/>
    </source>
</evidence>
<reference evidence="1 2" key="1">
    <citation type="journal article" date="2019" name="Sci. Rep.">
        <title>A high-quality genome of Eragrostis curvula grass provides insights into Poaceae evolution and supports new strategies to enhance forage quality.</title>
        <authorList>
            <person name="Carballo J."/>
            <person name="Santos B.A.C.M."/>
            <person name="Zappacosta D."/>
            <person name="Garbus I."/>
            <person name="Selva J.P."/>
            <person name="Gallo C.A."/>
            <person name="Diaz A."/>
            <person name="Albertini E."/>
            <person name="Caccamo M."/>
            <person name="Echenique V."/>
        </authorList>
    </citation>
    <scope>NUCLEOTIDE SEQUENCE [LARGE SCALE GENOMIC DNA]</scope>
    <source>
        <strain evidence="2">cv. Victoria</strain>
        <tissue evidence="1">Leaf</tissue>
    </source>
</reference>
<sequence length="61" mass="7126">MRCTMTCSWISRRASFDRGVWELRDSFQMAQRNSLVRLEARNEVVGAVKRLARVVQCGEKH</sequence>
<organism evidence="1 2">
    <name type="scientific">Eragrostis curvula</name>
    <name type="common">weeping love grass</name>
    <dbReference type="NCBI Taxonomy" id="38414"/>
    <lineage>
        <taxon>Eukaryota</taxon>
        <taxon>Viridiplantae</taxon>
        <taxon>Streptophyta</taxon>
        <taxon>Embryophyta</taxon>
        <taxon>Tracheophyta</taxon>
        <taxon>Spermatophyta</taxon>
        <taxon>Magnoliopsida</taxon>
        <taxon>Liliopsida</taxon>
        <taxon>Poales</taxon>
        <taxon>Poaceae</taxon>
        <taxon>PACMAD clade</taxon>
        <taxon>Chloridoideae</taxon>
        <taxon>Eragrostideae</taxon>
        <taxon>Eragrostidinae</taxon>
        <taxon>Eragrostis</taxon>
    </lineage>
</organism>
<name>A0A5J9VNZ1_9POAL</name>
<gene>
    <name evidence="1" type="ORF">EJB05_10804</name>
</gene>
<accession>A0A5J9VNZ1</accession>
<keyword evidence="2" id="KW-1185">Reference proteome</keyword>
<protein>
    <submittedName>
        <fullName evidence="1">Uncharacterized protein</fullName>
    </submittedName>
</protein>
<comment type="caution">
    <text evidence="1">The sequence shown here is derived from an EMBL/GenBank/DDBJ whole genome shotgun (WGS) entry which is preliminary data.</text>
</comment>
<dbReference type="Gramene" id="TVU37488">
    <property type="protein sequence ID" value="TVU37488"/>
    <property type="gene ID" value="EJB05_10804"/>
</dbReference>
<dbReference type="AlphaFoldDB" id="A0A5J9VNZ1"/>
<proteinExistence type="predicted"/>
<dbReference type="EMBL" id="RWGY01000007">
    <property type="protein sequence ID" value="TVU37488.1"/>
    <property type="molecule type" value="Genomic_DNA"/>
</dbReference>
<dbReference type="Proteomes" id="UP000324897">
    <property type="component" value="Chromosome 4"/>
</dbReference>
<evidence type="ECO:0000313" key="1">
    <source>
        <dbReference type="EMBL" id="TVU37488.1"/>
    </source>
</evidence>